<dbReference type="InterPro" id="IPR001036">
    <property type="entry name" value="Acrflvin-R"/>
</dbReference>
<evidence type="ECO:0000313" key="3">
    <source>
        <dbReference type="Proteomes" id="UP000318538"/>
    </source>
</evidence>
<gene>
    <name evidence="2" type="primary">czcA_6</name>
    <name evidence="2" type="ORF">K227x_50780</name>
</gene>
<dbReference type="PRINTS" id="PR00702">
    <property type="entry name" value="ACRIFLAVINRP"/>
</dbReference>
<dbReference type="EMBL" id="CP036525">
    <property type="protein sequence ID" value="QDT06662.1"/>
    <property type="molecule type" value="Genomic_DNA"/>
</dbReference>
<organism evidence="2 3">
    <name type="scientific">Rubripirellula lacrimiformis</name>
    <dbReference type="NCBI Taxonomy" id="1930273"/>
    <lineage>
        <taxon>Bacteria</taxon>
        <taxon>Pseudomonadati</taxon>
        <taxon>Planctomycetota</taxon>
        <taxon>Planctomycetia</taxon>
        <taxon>Pirellulales</taxon>
        <taxon>Pirellulaceae</taxon>
        <taxon>Rubripirellula</taxon>
    </lineage>
</organism>
<dbReference type="InterPro" id="IPR027463">
    <property type="entry name" value="AcrB_DN_DC_subdom"/>
</dbReference>
<proteinExistence type="predicted"/>
<dbReference type="KEGG" id="rlc:K227x_50780"/>
<dbReference type="GO" id="GO:0042910">
    <property type="term" value="F:xenobiotic transmembrane transporter activity"/>
    <property type="evidence" value="ECO:0007669"/>
    <property type="project" value="TreeGrafter"/>
</dbReference>
<keyword evidence="3" id="KW-1185">Reference proteome</keyword>
<name>A0A517NHQ5_9BACT</name>
<dbReference type="OrthoDB" id="9757876at2"/>
<feature type="transmembrane region" description="Helical" evidence="1">
    <location>
        <begin position="468"/>
        <end position="492"/>
    </location>
</feature>
<dbReference type="Gene3D" id="3.30.2090.10">
    <property type="entry name" value="Multidrug efflux transporter AcrB TolC docking domain, DN and DC subdomains"/>
    <property type="match status" value="2"/>
</dbReference>
<feature type="transmembrane region" description="Helical" evidence="1">
    <location>
        <begin position="1012"/>
        <end position="1035"/>
    </location>
</feature>
<dbReference type="Gene3D" id="1.20.1640.10">
    <property type="entry name" value="Multidrug efflux transporter AcrB transmembrane domain"/>
    <property type="match status" value="2"/>
</dbReference>
<feature type="transmembrane region" description="Helical" evidence="1">
    <location>
        <begin position="876"/>
        <end position="895"/>
    </location>
</feature>
<keyword evidence="1" id="KW-1133">Transmembrane helix</keyword>
<dbReference type="Pfam" id="PF00873">
    <property type="entry name" value="ACR_tran"/>
    <property type="match status" value="1"/>
</dbReference>
<evidence type="ECO:0000313" key="2">
    <source>
        <dbReference type="EMBL" id="QDT06662.1"/>
    </source>
</evidence>
<feature type="transmembrane region" description="Helical" evidence="1">
    <location>
        <begin position="365"/>
        <end position="385"/>
    </location>
</feature>
<dbReference type="SUPFAM" id="SSF82866">
    <property type="entry name" value="Multidrug efflux transporter AcrB transmembrane domain"/>
    <property type="match status" value="2"/>
</dbReference>
<protein>
    <submittedName>
        <fullName evidence="2">Cobalt-zinc-cadmium resistance protein CzcA</fullName>
    </submittedName>
</protein>
<keyword evidence="1" id="KW-0812">Transmembrane</keyword>
<dbReference type="PANTHER" id="PTHR32063">
    <property type="match status" value="1"/>
</dbReference>
<evidence type="ECO:0000256" key="1">
    <source>
        <dbReference type="SAM" id="Phobius"/>
    </source>
</evidence>
<dbReference type="Gene3D" id="3.30.70.1440">
    <property type="entry name" value="Multidrug efflux transporter AcrB pore domain"/>
    <property type="match status" value="1"/>
</dbReference>
<feature type="transmembrane region" description="Helical" evidence="1">
    <location>
        <begin position="339"/>
        <end position="358"/>
    </location>
</feature>
<feature type="transmembrane region" description="Helical" evidence="1">
    <location>
        <begin position="391"/>
        <end position="416"/>
    </location>
</feature>
<dbReference type="Gene3D" id="3.30.70.1430">
    <property type="entry name" value="Multidrug efflux transporter AcrB pore domain"/>
    <property type="match status" value="2"/>
</dbReference>
<dbReference type="Proteomes" id="UP000318538">
    <property type="component" value="Chromosome"/>
</dbReference>
<dbReference type="SUPFAM" id="SSF82714">
    <property type="entry name" value="Multidrug efflux transporter AcrB TolC docking domain, DN and DC subdomains"/>
    <property type="match status" value="2"/>
</dbReference>
<dbReference type="SUPFAM" id="SSF82693">
    <property type="entry name" value="Multidrug efflux transporter AcrB pore domain, PN1, PN2, PC1 and PC2 subdomains"/>
    <property type="match status" value="2"/>
</dbReference>
<dbReference type="GO" id="GO:0005886">
    <property type="term" value="C:plasma membrane"/>
    <property type="evidence" value="ECO:0007669"/>
    <property type="project" value="TreeGrafter"/>
</dbReference>
<dbReference type="Gene3D" id="3.30.70.1320">
    <property type="entry name" value="Multidrug efflux transporter AcrB pore domain like"/>
    <property type="match status" value="1"/>
</dbReference>
<feature type="transmembrane region" description="Helical" evidence="1">
    <location>
        <begin position="529"/>
        <end position="546"/>
    </location>
</feature>
<dbReference type="PANTHER" id="PTHR32063:SF8">
    <property type="entry name" value="CATION EFFLUX PROTEIN"/>
    <property type="match status" value="1"/>
</dbReference>
<sequence>MSLINFSLKNRFAVLAGAIALCVLGASVIPGITIDILPDFKKPVVVSFFSYPGLPTLDMEKSVSSRVERALTLAGKIEHQESRTVPGAAVIKVFFQPGADPSSAMNDIVNLEASDMFHLPPGIEWPFTLRSEPSNLPVVLAAISGEGLSESELYSIGYYAVRNKMGGLKGVQIPHPFGGKFRQMMVYVNPDKLRAYHVSATDVVDAMQKANLVLAGGTATMGGTDYQVHPRNTLPNIEDIEAIPVAVRDDRPIFIRDVARVVDDAALQYNIVRVNGTRSVYCPLLREPGENTIAVVDRIYEGIAREIPKMKERGDIPEATQVTLVSDQSSYIRNAMSNLLTQVGLGALLVAIVVFVFLRRVLPTIIIVSTIVLAILIGAIGFAFSGQTINVMTLGGIALAIGTVVDAGIVVVENIIRHLRMGKSPLEAARQGTQEVSGAILAGTATTLAVFLPALFLTGMIKYLFTPLSLAATLTIGASYLLALTVVPAYCATFVRERVQSKNADSSDRESDPRGLYGRLLSTAMKTPAISALVIIVGVGASFALLPRIGTELFPEVDSGSFELRLKTLPGTSLLETEKLVARIEDSIKGIIPEEQIETIISNIGLPVGKGAGFSTVLSSNSGPDTAYVIVNLRQQGRSTSTRSYIETLRSTLADQYPLEEFLFVSGGIVNMALNEGVPTPISVQVSAGTLQQCRDAAERIVKAVRPILGTRDVQIAQSLDYPQFDVQVDRTRAKYLGVDQEQVAKTVLTALGSSVGYDPTIWIDPKSGTDFFMGVQYESNQFESLDEVRNIPLSLDTADGPITIPLSNVATVSRVTIPAEIAHYNISRVNDVHVNISGRDLGSVAADIDTTLSEMEFDNGVTVTLRGPVEKMRSGMSMLGVGLAVATLLVYLVLMAQFRSFVDPLIIMLAVPLGIGGVLIVLYFTDTYINIQSLMGTLMMIGVVVNNSILLVEFANQRRSEGLSASEAALSAAQIRLRPILMTSLTLVASMLPLSFQLAPGNEAMIPLARALLGGMVVSTVLTLVLVPCVYSLVHRKSSLAA</sequence>
<reference evidence="2 3" key="1">
    <citation type="submission" date="2019-02" db="EMBL/GenBank/DDBJ databases">
        <title>Deep-cultivation of Planctomycetes and their phenomic and genomic characterization uncovers novel biology.</title>
        <authorList>
            <person name="Wiegand S."/>
            <person name="Jogler M."/>
            <person name="Boedeker C."/>
            <person name="Pinto D."/>
            <person name="Vollmers J."/>
            <person name="Rivas-Marin E."/>
            <person name="Kohn T."/>
            <person name="Peeters S.H."/>
            <person name="Heuer A."/>
            <person name="Rast P."/>
            <person name="Oberbeckmann S."/>
            <person name="Bunk B."/>
            <person name="Jeske O."/>
            <person name="Meyerdierks A."/>
            <person name="Storesund J.E."/>
            <person name="Kallscheuer N."/>
            <person name="Luecker S."/>
            <person name="Lage O.M."/>
            <person name="Pohl T."/>
            <person name="Merkel B.J."/>
            <person name="Hornburger P."/>
            <person name="Mueller R.-W."/>
            <person name="Bruemmer F."/>
            <person name="Labrenz M."/>
            <person name="Spormann A.M."/>
            <person name="Op den Camp H."/>
            <person name="Overmann J."/>
            <person name="Amann R."/>
            <person name="Jetten M.S.M."/>
            <person name="Mascher T."/>
            <person name="Medema M.H."/>
            <person name="Devos D.P."/>
            <person name="Kaster A.-K."/>
            <person name="Ovreas L."/>
            <person name="Rohde M."/>
            <person name="Galperin M.Y."/>
            <person name="Jogler C."/>
        </authorList>
    </citation>
    <scope>NUCLEOTIDE SEQUENCE [LARGE SCALE GENOMIC DNA]</scope>
    <source>
        <strain evidence="2 3">K22_7</strain>
    </source>
</reference>
<feature type="transmembrane region" description="Helical" evidence="1">
    <location>
        <begin position="436"/>
        <end position="456"/>
    </location>
</feature>
<keyword evidence="1" id="KW-0472">Membrane</keyword>
<feature type="transmembrane region" description="Helical" evidence="1">
    <location>
        <begin position="981"/>
        <end position="1000"/>
    </location>
</feature>
<feature type="transmembrane region" description="Helical" evidence="1">
    <location>
        <begin position="907"/>
        <end position="926"/>
    </location>
</feature>
<dbReference type="AlphaFoldDB" id="A0A517NHQ5"/>
<feature type="transmembrane region" description="Helical" evidence="1">
    <location>
        <begin position="932"/>
        <end position="953"/>
    </location>
</feature>
<dbReference type="RefSeq" id="WP_145173595.1">
    <property type="nucleotide sequence ID" value="NZ_CP036525.1"/>
</dbReference>
<accession>A0A517NHQ5</accession>